<comment type="caution">
    <text evidence="1">The sequence shown here is derived from an EMBL/GenBank/DDBJ whole genome shotgun (WGS) entry which is preliminary data.</text>
</comment>
<keyword evidence="2" id="KW-1185">Reference proteome</keyword>
<reference evidence="1 2" key="1">
    <citation type="submission" date="2016-05" db="EMBL/GenBank/DDBJ databases">
        <title>Genomic and physiological characterization of Planctopirus sp. isolated from fresh water lake.</title>
        <authorList>
            <person name="Subhash Y."/>
            <person name="Ramana C."/>
        </authorList>
    </citation>
    <scope>NUCLEOTIDE SEQUENCE [LARGE SCALE GENOMIC DNA]</scope>
    <source>
        <strain evidence="1 2">JC280</strain>
    </source>
</reference>
<accession>A0A1C3E7M1</accession>
<proteinExistence type="predicted"/>
<protein>
    <submittedName>
        <fullName evidence="1">Uncharacterized protein</fullName>
    </submittedName>
</protein>
<sequence length="68" mass="7332">MPDDTPDLSDRIAEVAQGPAQASDAAGSMQTHNPKDLIEVDKYLAQKKAARRKLGGLRIFKFRPPGAA</sequence>
<dbReference type="RefSeq" id="WP_068849985.1">
    <property type="nucleotide sequence ID" value="NZ_LYDR01000137.1"/>
</dbReference>
<dbReference type="AlphaFoldDB" id="A0A1C3E7M1"/>
<dbReference type="OrthoDB" id="287939at2"/>
<evidence type="ECO:0000313" key="2">
    <source>
        <dbReference type="Proteomes" id="UP000094828"/>
    </source>
</evidence>
<dbReference type="Proteomes" id="UP000094828">
    <property type="component" value="Unassembled WGS sequence"/>
</dbReference>
<gene>
    <name evidence="1" type="ORF">A6X21_09115</name>
</gene>
<name>A0A1C3E7M1_9PLAN</name>
<evidence type="ECO:0000313" key="1">
    <source>
        <dbReference type="EMBL" id="ODA29250.1"/>
    </source>
</evidence>
<dbReference type="STRING" id="1841610.A6X21_09115"/>
<dbReference type="EMBL" id="LYDR01000137">
    <property type="protein sequence ID" value="ODA29250.1"/>
    <property type="molecule type" value="Genomic_DNA"/>
</dbReference>
<organism evidence="1 2">
    <name type="scientific">Planctopirus hydrillae</name>
    <dbReference type="NCBI Taxonomy" id="1841610"/>
    <lineage>
        <taxon>Bacteria</taxon>
        <taxon>Pseudomonadati</taxon>
        <taxon>Planctomycetota</taxon>
        <taxon>Planctomycetia</taxon>
        <taxon>Planctomycetales</taxon>
        <taxon>Planctomycetaceae</taxon>
        <taxon>Planctopirus</taxon>
    </lineage>
</organism>